<feature type="transmembrane region" description="Helical" evidence="11">
    <location>
        <begin position="136"/>
        <end position="155"/>
    </location>
</feature>
<dbReference type="InterPro" id="IPR000073">
    <property type="entry name" value="AB_hydrolase_1"/>
</dbReference>
<accession>A0A7X0NYV3</accession>
<dbReference type="SUPFAM" id="SSF53474">
    <property type="entry name" value="alpha/beta-Hydrolases"/>
    <property type="match status" value="1"/>
</dbReference>
<evidence type="ECO:0000259" key="12">
    <source>
        <dbReference type="Pfam" id="PF00561"/>
    </source>
</evidence>
<proteinExistence type="inferred from homology"/>
<evidence type="ECO:0000313" key="14">
    <source>
        <dbReference type="Proteomes" id="UP000565579"/>
    </source>
</evidence>
<evidence type="ECO:0000256" key="7">
    <source>
        <dbReference type="ARBA" id="ARBA00022670"/>
    </source>
</evidence>
<feature type="region of interest" description="Disordered" evidence="10">
    <location>
        <begin position="1"/>
        <end position="61"/>
    </location>
</feature>
<keyword evidence="11" id="KW-1133">Transmembrane helix</keyword>
<keyword evidence="11" id="KW-0812">Transmembrane</keyword>
<evidence type="ECO:0000313" key="13">
    <source>
        <dbReference type="EMBL" id="MBB6552159.1"/>
    </source>
</evidence>
<dbReference type="PANTHER" id="PTHR43722">
    <property type="entry name" value="PROLINE IMINOPEPTIDASE"/>
    <property type="match status" value="1"/>
</dbReference>
<evidence type="ECO:0000256" key="1">
    <source>
        <dbReference type="ARBA" id="ARBA00001585"/>
    </source>
</evidence>
<dbReference type="GO" id="GO:0006508">
    <property type="term" value="P:proteolysis"/>
    <property type="evidence" value="ECO:0007669"/>
    <property type="project" value="UniProtKB-KW"/>
</dbReference>
<gene>
    <name evidence="13" type="ORF">HD593_006954</name>
</gene>
<dbReference type="Proteomes" id="UP000565579">
    <property type="component" value="Unassembled WGS sequence"/>
</dbReference>
<keyword evidence="14" id="KW-1185">Reference proteome</keyword>
<keyword evidence="7" id="KW-0645">Protease</keyword>
<evidence type="ECO:0000256" key="2">
    <source>
        <dbReference type="ARBA" id="ARBA00004496"/>
    </source>
</evidence>
<sequence>MPPNANPSPNHRTPPTPSAQPPATGPSPSRSASSGRKRSSGRGSARTSAEHPAEQPIGRRGRRLVRRVAGRMVAGGLVLALAPVAGLAALAGMALVGAGPEVFTVVGLAVFASVLFLGLLLCVPRPHVAWGRWSRAVLVLGVEAAAVWQVSALTLNPLAVPPAPAGVAGQREWRLPTGSRLAYVRIAPERVTRPEPVVFLHGGPGVGDLEGDSAFYGRLASAGFEVYVYDQLGAGRSARLADPRGYGLARDVADLEAIRRTVRAGRLNLVARDYGAQLAAAYLAAHPGQVARAVLYSPTGLTPARAPSRIATSAIPLGPGALPHPRTLAVSALLRVDPATARAFAGDRELDAHLALLLRNQAAPACPAPAPGPGHGGYVALAGRTTPASLRNDLVRTAVPVLIVKGACDAEPWSDATAYRRTLPDTRLAYVGNAAPPGRTDAYLDVLRTFLTGGEPNAYPAEEPPPGYRGPS</sequence>
<protein>
    <recommendedName>
        <fullName evidence="4">prolyl aminopeptidase</fullName>
        <ecNumber evidence="4">3.4.11.5</ecNumber>
    </recommendedName>
    <alternativeName>
        <fullName evidence="9">Prolyl aminopeptidase</fullName>
    </alternativeName>
</protein>
<comment type="similarity">
    <text evidence="3">Belongs to the peptidase S33 family.</text>
</comment>
<reference evidence="13 14" key="1">
    <citation type="submission" date="2020-08" db="EMBL/GenBank/DDBJ databases">
        <title>Sequencing the genomes of 1000 actinobacteria strains.</title>
        <authorList>
            <person name="Klenk H.-P."/>
        </authorList>
    </citation>
    <scope>NUCLEOTIDE SEQUENCE [LARGE SCALE GENOMIC DNA]</scope>
    <source>
        <strain evidence="13 14">DSM 43768</strain>
    </source>
</reference>
<dbReference type="PRINTS" id="PR00793">
    <property type="entry name" value="PROAMNOPTASE"/>
</dbReference>
<dbReference type="AlphaFoldDB" id="A0A7X0NYV3"/>
<keyword evidence="5 13" id="KW-0031">Aminopeptidase</keyword>
<evidence type="ECO:0000256" key="8">
    <source>
        <dbReference type="ARBA" id="ARBA00022801"/>
    </source>
</evidence>
<dbReference type="RefSeq" id="WP_185106122.1">
    <property type="nucleotide sequence ID" value="NZ_JACHMI010000001.1"/>
</dbReference>
<dbReference type="EC" id="3.4.11.5" evidence="4"/>
<comment type="subcellular location">
    <subcellularLocation>
        <location evidence="2">Cytoplasm</location>
    </subcellularLocation>
</comment>
<organism evidence="13 14">
    <name type="scientific">Nonomuraea rubra</name>
    <dbReference type="NCBI Taxonomy" id="46180"/>
    <lineage>
        <taxon>Bacteria</taxon>
        <taxon>Bacillati</taxon>
        <taxon>Actinomycetota</taxon>
        <taxon>Actinomycetes</taxon>
        <taxon>Streptosporangiales</taxon>
        <taxon>Streptosporangiaceae</taxon>
        <taxon>Nonomuraea</taxon>
    </lineage>
</organism>
<comment type="caution">
    <text evidence="13">The sequence shown here is derived from an EMBL/GenBank/DDBJ whole genome shotgun (WGS) entry which is preliminary data.</text>
</comment>
<dbReference type="InterPro" id="IPR005944">
    <property type="entry name" value="Pro_iminopeptidase"/>
</dbReference>
<feature type="transmembrane region" description="Helical" evidence="11">
    <location>
        <begin position="72"/>
        <end position="96"/>
    </location>
</feature>
<evidence type="ECO:0000256" key="4">
    <source>
        <dbReference type="ARBA" id="ARBA00012568"/>
    </source>
</evidence>
<dbReference type="GO" id="GO:0005737">
    <property type="term" value="C:cytoplasm"/>
    <property type="evidence" value="ECO:0007669"/>
    <property type="project" value="UniProtKB-SubCell"/>
</dbReference>
<evidence type="ECO:0000256" key="6">
    <source>
        <dbReference type="ARBA" id="ARBA00022490"/>
    </source>
</evidence>
<comment type="catalytic activity">
    <reaction evidence="1">
        <text>Release of N-terminal proline from a peptide.</text>
        <dbReference type="EC" id="3.4.11.5"/>
    </reaction>
</comment>
<name>A0A7X0NYV3_9ACTN</name>
<dbReference type="PANTHER" id="PTHR43722:SF1">
    <property type="entry name" value="PROLINE IMINOPEPTIDASE"/>
    <property type="match status" value="1"/>
</dbReference>
<evidence type="ECO:0000256" key="5">
    <source>
        <dbReference type="ARBA" id="ARBA00022438"/>
    </source>
</evidence>
<dbReference type="Pfam" id="PF00561">
    <property type="entry name" value="Abhydrolase_1"/>
    <property type="match status" value="1"/>
</dbReference>
<evidence type="ECO:0000256" key="11">
    <source>
        <dbReference type="SAM" id="Phobius"/>
    </source>
</evidence>
<keyword evidence="8 13" id="KW-0378">Hydrolase</keyword>
<feature type="domain" description="AB hydrolase-1" evidence="12">
    <location>
        <begin position="196"/>
        <end position="305"/>
    </location>
</feature>
<keyword evidence="11" id="KW-0472">Membrane</keyword>
<feature type="transmembrane region" description="Helical" evidence="11">
    <location>
        <begin position="102"/>
        <end position="124"/>
    </location>
</feature>
<keyword evidence="6" id="KW-0963">Cytoplasm</keyword>
<dbReference type="Gene3D" id="3.40.50.1820">
    <property type="entry name" value="alpha/beta hydrolase"/>
    <property type="match status" value="1"/>
</dbReference>
<dbReference type="InterPro" id="IPR002410">
    <property type="entry name" value="Peptidase_S33"/>
</dbReference>
<dbReference type="InterPro" id="IPR029058">
    <property type="entry name" value="AB_hydrolase_fold"/>
</dbReference>
<dbReference type="EMBL" id="JACHMI010000001">
    <property type="protein sequence ID" value="MBB6552159.1"/>
    <property type="molecule type" value="Genomic_DNA"/>
</dbReference>
<feature type="compositionally biased region" description="Pro residues" evidence="10">
    <location>
        <begin position="1"/>
        <end position="25"/>
    </location>
</feature>
<evidence type="ECO:0000256" key="10">
    <source>
        <dbReference type="SAM" id="MobiDB-lite"/>
    </source>
</evidence>
<evidence type="ECO:0000256" key="9">
    <source>
        <dbReference type="ARBA" id="ARBA00029605"/>
    </source>
</evidence>
<evidence type="ECO:0000256" key="3">
    <source>
        <dbReference type="ARBA" id="ARBA00010088"/>
    </source>
</evidence>
<dbReference type="GO" id="GO:0004177">
    <property type="term" value="F:aminopeptidase activity"/>
    <property type="evidence" value="ECO:0007669"/>
    <property type="project" value="UniProtKB-KW"/>
</dbReference>